<sequence length="32" mass="3967">MIYFYIYYWSKCRIGDRIDILIDLYFIKGGVK</sequence>
<accession>A0A0A9BG62</accession>
<proteinExistence type="predicted"/>
<evidence type="ECO:0000313" key="1">
    <source>
        <dbReference type="EMBL" id="JAD58297.1"/>
    </source>
</evidence>
<reference evidence="1" key="1">
    <citation type="submission" date="2014-09" db="EMBL/GenBank/DDBJ databases">
        <authorList>
            <person name="Magalhaes I.L.F."/>
            <person name="Oliveira U."/>
            <person name="Santos F.R."/>
            <person name="Vidigal T.H.D.A."/>
            <person name="Brescovit A.D."/>
            <person name="Santos A.J."/>
        </authorList>
    </citation>
    <scope>NUCLEOTIDE SEQUENCE</scope>
    <source>
        <tissue evidence="1">Shoot tissue taken approximately 20 cm above the soil surface</tissue>
    </source>
</reference>
<name>A0A0A9BG62_ARUDO</name>
<dbReference type="EMBL" id="GBRH01239598">
    <property type="protein sequence ID" value="JAD58297.1"/>
    <property type="molecule type" value="Transcribed_RNA"/>
</dbReference>
<reference evidence="1" key="2">
    <citation type="journal article" date="2015" name="Data Brief">
        <title>Shoot transcriptome of the giant reed, Arundo donax.</title>
        <authorList>
            <person name="Barrero R.A."/>
            <person name="Guerrero F.D."/>
            <person name="Moolhuijzen P."/>
            <person name="Goolsby J.A."/>
            <person name="Tidwell J."/>
            <person name="Bellgard S.E."/>
            <person name="Bellgard M.I."/>
        </authorList>
    </citation>
    <scope>NUCLEOTIDE SEQUENCE</scope>
    <source>
        <tissue evidence="1">Shoot tissue taken approximately 20 cm above the soil surface</tissue>
    </source>
</reference>
<protein>
    <submittedName>
        <fullName evidence="1">Uncharacterized protein</fullName>
    </submittedName>
</protein>
<dbReference type="AlphaFoldDB" id="A0A0A9BG62"/>
<organism evidence="1">
    <name type="scientific">Arundo donax</name>
    <name type="common">Giant reed</name>
    <name type="synonym">Donax arundinaceus</name>
    <dbReference type="NCBI Taxonomy" id="35708"/>
    <lineage>
        <taxon>Eukaryota</taxon>
        <taxon>Viridiplantae</taxon>
        <taxon>Streptophyta</taxon>
        <taxon>Embryophyta</taxon>
        <taxon>Tracheophyta</taxon>
        <taxon>Spermatophyta</taxon>
        <taxon>Magnoliopsida</taxon>
        <taxon>Liliopsida</taxon>
        <taxon>Poales</taxon>
        <taxon>Poaceae</taxon>
        <taxon>PACMAD clade</taxon>
        <taxon>Arundinoideae</taxon>
        <taxon>Arundineae</taxon>
        <taxon>Arundo</taxon>
    </lineage>
</organism>